<gene>
    <name evidence="2" type="ORF">LAKADJCE_00007</name>
</gene>
<protein>
    <submittedName>
        <fullName evidence="2">PQQ-like domain protein</fullName>
    </submittedName>
</protein>
<dbReference type="PROSITE" id="PS51766">
    <property type="entry name" value="DOCKERIN"/>
    <property type="match status" value="1"/>
</dbReference>
<dbReference type="Proteomes" id="UP000612009">
    <property type="component" value="Unassembled WGS sequence"/>
</dbReference>
<dbReference type="SUPFAM" id="SSF50998">
    <property type="entry name" value="Quinoprotein alcohol dehydrogenase-like"/>
    <property type="match status" value="1"/>
</dbReference>
<dbReference type="InterPro" id="IPR036439">
    <property type="entry name" value="Dockerin_dom_sf"/>
</dbReference>
<dbReference type="GO" id="GO:0000272">
    <property type="term" value="P:polysaccharide catabolic process"/>
    <property type="evidence" value="ECO:0007669"/>
    <property type="project" value="InterPro"/>
</dbReference>
<dbReference type="InterPro" id="IPR011047">
    <property type="entry name" value="Quinoprotein_ADH-like_sf"/>
</dbReference>
<dbReference type="Gene3D" id="1.10.1330.10">
    <property type="entry name" value="Dockerin domain"/>
    <property type="match status" value="1"/>
</dbReference>
<reference evidence="2" key="1">
    <citation type="submission" date="2020-10" db="EMBL/GenBank/DDBJ databases">
        <authorList>
            <person name="Hahn C.J."/>
            <person name="Laso-Perez R."/>
            <person name="Vulcano F."/>
            <person name="Vaziourakis K.-M."/>
            <person name="Stokke R."/>
            <person name="Steen I.H."/>
            <person name="Teske A."/>
            <person name="Boetius A."/>
            <person name="Liebeke M."/>
            <person name="Amann R."/>
            <person name="Knittel K."/>
        </authorList>
    </citation>
    <scope>NUCLEOTIDE SEQUENCE</scope>
    <source>
        <strain evidence="2">Gfbio:e3339647-f889-4370-9287-4fb5cb688e4c:AG392J18_GoMArc1</strain>
    </source>
</reference>
<dbReference type="Gene3D" id="2.130.10.10">
    <property type="entry name" value="YVTN repeat-like/Quinoprotein amine dehydrogenase"/>
    <property type="match status" value="1"/>
</dbReference>
<sequence length="462" mass="48348">MNKRRINTGLAILVITIVLISAIAAIASASNWPQFQYDVANTGNSPANAPDTKDIKWITEDIGAVTGSQAMIVGDQVFVYAKDKVYGIGRETGTTIWNTSIPGDTQNLGSWASPAYNNSTLFVSGGYNLTKINATTGVAIQEIAFPDGGYSCNGGPTVANGMVLAGSGGSNYYAFDESNLNTMAWTYPLVLGTAVSTPAVADDRVVFGGMQWSGPSNLYCVNKSENVSASGTTDEQWTTLLTGGIGGSASIDAVNNRVYVATFTDYNNDTGLLYAVNFATGAIVWNRTITYSDSTPAISGDYIYVSGSVNAPGVTYCFNQTGVQQWTVPYGSGTVSPTIADGMLFTGKIGTNWGAADGIYVYNATTGTSVWSYPHGGSSPSIAEEDNGDGMVVSIGNDGRVYAFRDKIITGDANRNGEVTAADASTVLQMAVGSIPPNDEADMNCDGRVTSLDALLILQTTT</sequence>
<dbReference type="InterPro" id="IPR018391">
    <property type="entry name" value="PQQ_b-propeller_rpt"/>
</dbReference>
<dbReference type="InterPro" id="IPR002372">
    <property type="entry name" value="PQQ_rpt_dom"/>
</dbReference>
<dbReference type="InterPro" id="IPR015943">
    <property type="entry name" value="WD40/YVTN_repeat-like_dom_sf"/>
</dbReference>
<dbReference type="AlphaFoldDB" id="A0A811T5C7"/>
<evidence type="ECO:0000313" key="2">
    <source>
        <dbReference type="EMBL" id="CAD6490709.1"/>
    </source>
</evidence>
<dbReference type="SMART" id="SM00564">
    <property type="entry name" value="PQQ"/>
    <property type="match status" value="5"/>
</dbReference>
<proteinExistence type="predicted"/>
<dbReference type="Pfam" id="PF13360">
    <property type="entry name" value="PQQ_2"/>
    <property type="match status" value="2"/>
</dbReference>
<dbReference type="PANTHER" id="PTHR34512:SF30">
    <property type="entry name" value="OUTER MEMBRANE PROTEIN ASSEMBLY FACTOR BAMB"/>
    <property type="match status" value="1"/>
</dbReference>
<dbReference type="SUPFAM" id="SSF63446">
    <property type="entry name" value="Type I dockerin domain"/>
    <property type="match status" value="1"/>
</dbReference>
<evidence type="ECO:0000259" key="1">
    <source>
        <dbReference type="PROSITE" id="PS51766"/>
    </source>
</evidence>
<dbReference type="InterPro" id="IPR016134">
    <property type="entry name" value="Dockerin_dom"/>
</dbReference>
<dbReference type="CDD" id="cd14256">
    <property type="entry name" value="Dockerin_I"/>
    <property type="match status" value="1"/>
</dbReference>
<evidence type="ECO:0000313" key="3">
    <source>
        <dbReference type="Proteomes" id="UP000612009"/>
    </source>
</evidence>
<name>A0A811T5C7_9EURY</name>
<dbReference type="PANTHER" id="PTHR34512">
    <property type="entry name" value="CELL SURFACE PROTEIN"/>
    <property type="match status" value="1"/>
</dbReference>
<organism evidence="2 3">
    <name type="scientific">Candidatus Argoarchaeum ethanivorans</name>
    <dbReference type="NCBI Taxonomy" id="2608793"/>
    <lineage>
        <taxon>Archaea</taxon>
        <taxon>Methanobacteriati</taxon>
        <taxon>Methanobacteriota</taxon>
        <taxon>Stenosarchaea group</taxon>
        <taxon>Methanomicrobia</taxon>
        <taxon>Methanosarcinales</taxon>
        <taxon>Methanosarcinales incertae sedis</taxon>
        <taxon>GOM Arc I cluster</taxon>
        <taxon>Candidatus Argoarchaeum</taxon>
    </lineage>
</organism>
<accession>A0A811T5C7</accession>
<feature type="domain" description="Dockerin" evidence="1">
    <location>
        <begin position="406"/>
        <end position="462"/>
    </location>
</feature>
<dbReference type="Gene3D" id="2.40.128.630">
    <property type="match status" value="1"/>
</dbReference>
<dbReference type="GO" id="GO:0004553">
    <property type="term" value="F:hydrolase activity, hydrolyzing O-glycosyl compounds"/>
    <property type="evidence" value="ECO:0007669"/>
    <property type="project" value="InterPro"/>
</dbReference>
<comment type="caution">
    <text evidence="2">The sequence shown here is derived from an EMBL/GenBank/DDBJ whole genome shotgun (WGS) entry which is preliminary data.</text>
</comment>
<dbReference type="EMBL" id="CAJHIR010000001">
    <property type="protein sequence ID" value="CAD6490709.1"/>
    <property type="molecule type" value="Genomic_DNA"/>
</dbReference>